<protein>
    <submittedName>
        <fullName evidence="2">(northern house mosquito) hypothetical protein</fullName>
    </submittedName>
</protein>
<name>A0A8D8DRX6_CULPI</name>
<feature type="region of interest" description="Disordered" evidence="1">
    <location>
        <begin position="1"/>
        <end position="117"/>
    </location>
</feature>
<evidence type="ECO:0000256" key="1">
    <source>
        <dbReference type="SAM" id="MobiDB-lite"/>
    </source>
</evidence>
<dbReference type="AlphaFoldDB" id="A0A8D8DRX6"/>
<organism evidence="2">
    <name type="scientific">Culex pipiens</name>
    <name type="common">House mosquito</name>
    <dbReference type="NCBI Taxonomy" id="7175"/>
    <lineage>
        <taxon>Eukaryota</taxon>
        <taxon>Metazoa</taxon>
        <taxon>Ecdysozoa</taxon>
        <taxon>Arthropoda</taxon>
        <taxon>Hexapoda</taxon>
        <taxon>Insecta</taxon>
        <taxon>Pterygota</taxon>
        <taxon>Neoptera</taxon>
        <taxon>Endopterygota</taxon>
        <taxon>Diptera</taxon>
        <taxon>Nematocera</taxon>
        <taxon>Culicoidea</taxon>
        <taxon>Culicidae</taxon>
        <taxon>Culicinae</taxon>
        <taxon>Culicini</taxon>
        <taxon>Culex</taxon>
        <taxon>Culex</taxon>
    </lineage>
</organism>
<evidence type="ECO:0000313" key="2">
    <source>
        <dbReference type="EMBL" id="CAG6517487.1"/>
    </source>
</evidence>
<accession>A0A8D8DRX6</accession>
<dbReference type="EMBL" id="HBUE01280911">
    <property type="protein sequence ID" value="CAG6569012.1"/>
    <property type="molecule type" value="Transcribed_RNA"/>
</dbReference>
<proteinExistence type="predicted"/>
<reference evidence="2" key="1">
    <citation type="submission" date="2021-05" db="EMBL/GenBank/DDBJ databases">
        <authorList>
            <person name="Alioto T."/>
            <person name="Alioto T."/>
            <person name="Gomez Garrido J."/>
        </authorList>
    </citation>
    <scope>NUCLEOTIDE SEQUENCE</scope>
</reference>
<feature type="compositionally biased region" description="Basic and acidic residues" evidence="1">
    <location>
        <begin position="63"/>
        <end position="89"/>
    </location>
</feature>
<feature type="compositionally biased region" description="Basic residues" evidence="1">
    <location>
        <begin position="96"/>
        <end position="109"/>
    </location>
</feature>
<dbReference type="EMBL" id="HBUE01175386">
    <property type="protein sequence ID" value="CAG6517487.1"/>
    <property type="molecule type" value="Transcribed_RNA"/>
</dbReference>
<feature type="compositionally biased region" description="Polar residues" evidence="1">
    <location>
        <begin position="1"/>
        <end position="10"/>
    </location>
</feature>
<feature type="region of interest" description="Disordered" evidence="1">
    <location>
        <begin position="134"/>
        <end position="196"/>
    </location>
</feature>
<sequence length="196" mass="22146">MSLATGSQRVDSTEAGGQDKPTDQTKVSMAYTSHDPKGQIVRMSRGPNRVRSQNRHQHVPSARVEDRLPGSRTLPRELPHQHPSQDLHANEATAKNLRRTRPLHQHQHVQQRTPSGSPLLAVRKQLCSMARRLPRRGAHPLPQRSTRSHQNPQTPRLLPAQPEPLREHPGKVPRRTAQTNLPNHRKPRNAHADRAP</sequence>
<feature type="compositionally biased region" description="Polar residues" evidence="1">
    <location>
        <begin position="143"/>
        <end position="154"/>
    </location>
</feature>